<feature type="compositionally biased region" description="Polar residues" evidence="1">
    <location>
        <begin position="356"/>
        <end position="365"/>
    </location>
</feature>
<accession>A0A8T0D9P0</accession>
<reference evidence="2 3" key="1">
    <citation type="submission" date="2019-07" db="EMBL/GenBank/DDBJ databases">
        <title>Annotation for the trematode Paragonimus westermani.</title>
        <authorList>
            <person name="Choi Y.-J."/>
        </authorList>
    </citation>
    <scope>NUCLEOTIDE SEQUENCE [LARGE SCALE GENOMIC DNA]</scope>
    <source>
        <strain evidence="2">180907_Pwestermani</strain>
    </source>
</reference>
<sequence>MRRKSPVSECVLKKKFVTARFPSLVHTVTSVFDEAGESLEDARPRTRPDDLFSIRLHPFDRFQIFRYAQLYIFLRLTTLVSVFKLLMDDDWKNIREELFKKKTISTKRRQLEMHIRSETIRDMYYGVIESVIQLYKDNRSGLNSWQHFRTVADKLTEMHKFMKLTVTKVYELGTAEGAANYSYDFFEKIRDVHGHAHGQYIPFEYLCDYLSQPDDPPPKPLRRAKRLVKRIHSSPHVQRRTTPTASATVTLALPVSNVKPYATAVPPASSSTALFPTDNQAPAVKKARLSSVEPDSHLLLLSNSSSLSEPDTCLSEDSSGSMSSSCNCAECLTGTSSSTNEDEDTGSQRFEHFRNTVHSVQDSPS</sequence>
<evidence type="ECO:0000256" key="1">
    <source>
        <dbReference type="SAM" id="MobiDB-lite"/>
    </source>
</evidence>
<protein>
    <submittedName>
        <fullName evidence="2">Uncharacterized protein</fullName>
    </submittedName>
</protein>
<dbReference type="EMBL" id="JTDF01009350">
    <property type="protein sequence ID" value="KAF8564212.1"/>
    <property type="molecule type" value="Genomic_DNA"/>
</dbReference>
<comment type="caution">
    <text evidence="2">The sequence shown here is derived from an EMBL/GenBank/DDBJ whole genome shotgun (WGS) entry which is preliminary data.</text>
</comment>
<feature type="region of interest" description="Disordered" evidence="1">
    <location>
        <begin position="301"/>
        <end position="365"/>
    </location>
</feature>
<proteinExistence type="predicted"/>
<dbReference type="Proteomes" id="UP000699462">
    <property type="component" value="Unassembled WGS sequence"/>
</dbReference>
<organism evidence="2 3">
    <name type="scientific">Paragonimus westermani</name>
    <dbReference type="NCBI Taxonomy" id="34504"/>
    <lineage>
        <taxon>Eukaryota</taxon>
        <taxon>Metazoa</taxon>
        <taxon>Spiralia</taxon>
        <taxon>Lophotrochozoa</taxon>
        <taxon>Platyhelminthes</taxon>
        <taxon>Trematoda</taxon>
        <taxon>Digenea</taxon>
        <taxon>Plagiorchiida</taxon>
        <taxon>Troglotremata</taxon>
        <taxon>Troglotrematidae</taxon>
        <taxon>Paragonimus</taxon>
    </lineage>
</organism>
<gene>
    <name evidence="2" type="ORF">P879_11094</name>
</gene>
<keyword evidence="3" id="KW-1185">Reference proteome</keyword>
<evidence type="ECO:0000313" key="3">
    <source>
        <dbReference type="Proteomes" id="UP000699462"/>
    </source>
</evidence>
<name>A0A8T0D9P0_9TREM</name>
<evidence type="ECO:0000313" key="2">
    <source>
        <dbReference type="EMBL" id="KAF8564212.1"/>
    </source>
</evidence>
<dbReference type="AlphaFoldDB" id="A0A8T0D9P0"/>
<feature type="compositionally biased region" description="Low complexity" evidence="1">
    <location>
        <begin position="315"/>
        <end position="325"/>
    </location>
</feature>
<dbReference type="OrthoDB" id="6264219at2759"/>